<evidence type="ECO:0000256" key="5">
    <source>
        <dbReference type="ARBA" id="ARBA00022989"/>
    </source>
</evidence>
<comment type="subcellular location">
    <subcellularLocation>
        <location evidence="1">Cell membrane</location>
        <topology evidence="1">Multi-pass membrane protein</topology>
    </subcellularLocation>
</comment>
<dbReference type="InterPro" id="IPR005115">
    <property type="entry name" value="Gly_transporter"/>
</dbReference>
<feature type="transmembrane region" description="Helical" evidence="7">
    <location>
        <begin position="6"/>
        <end position="25"/>
    </location>
</feature>
<comment type="similarity">
    <text evidence="2">Belongs to the UPF0126 family.</text>
</comment>
<dbReference type="PANTHER" id="PTHR30506">
    <property type="entry name" value="INNER MEMBRANE PROTEIN"/>
    <property type="match status" value="1"/>
</dbReference>
<accession>A0ABX5J631</accession>
<keyword evidence="10" id="KW-1185">Reference proteome</keyword>
<dbReference type="PANTHER" id="PTHR30506:SF3">
    <property type="entry name" value="UPF0126 INNER MEMBRANE PROTEIN YADS-RELATED"/>
    <property type="match status" value="1"/>
</dbReference>
<evidence type="ECO:0000313" key="9">
    <source>
        <dbReference type="EMBL" id="PTM75212.1"/>
    </source>
</evidence>
<feature type="domain" description="Glycine transporter" evidence="8">
    <location>
        <begin position="8"/>
        <end position="82"/>
    </location>
</feature>
<evidence type="ECO:0000256" key="1">
    <source>
        <dbReference type="ARBA" id="ARBA00004651"/>
    </source>
</evidence>
<evidence type="ECO:0000313" key="10">
    <source>
        <dbReference type="Proteomes" id="UP000240800"/>
    </source>
</evidence>
<keyword evidence="6 7" id="KW-0472">Membrane</keyword>
<dbReference type="EMBL" id="PZZW01000012">
    <property type="protein sequence ID" value="PTM75212.1"/>
    <property type="molecule type" value="Genomic_DNA"/>
</dbReference>
<comment type="caution">
    <text evidence="9">The sequence shown here is derived from an EMBL/GenBank/DDBJ whole genome shotgun (WGS) entry which is preliminary data.</text>
</comment>
<gene>
    <name evidence="9" type="ORF">C8J29_1122</name>
</gene>
<feature type="transmembrane region" description="Helical" evidence="7">
    <location>
        <begin position="175"/>
        <end position="197"/>
    </location>
</feature>
<evidence type="ECO:0000256" key="7">
    <source>
        <dbReference type="SAM" id="Phobius"/>
    </source>
</evidence>
<keyword evidence="5 7" id="KW-1133">Transmembrane helix</keyword>
<keyword evidence="4 7" id="KW-0812">Transmembrane</keyword>
<proteinExistence type="inferred from homology"/>
<feature type="transmembrane region" description="Helical" evidence="7">
    <location>
        <begin position="120"/>
        <end position="139"/>
    </location>
</feature>
<sequence length="213" mass="22315">MFQTVTILLDWFGLCIFTVTGALVASRKEMDIAGFVLLGAVTGVGGGTIRDLVLGRTPVFWVEEPAYVLACLGVAVFTFFFAHIPQSRYRFLLWLDAVGLSLFAVTGAERALQAGAGPVIAIAMGVATATFGGILRDLLGGESPVILRREIYITAALLGAATFVALGALGAPRELALGAGFAAAFLSRAAGLVWGLSLPRYRARPGRTPEGRG</sequence>
<feature type="domain" description="Glycine transporter" evidence="8">
    <location>
        <begin position="93"/>
        <end position="166"/>
    </location>
</feature>
<name>A0ABX5J631_9RHOB</name>
<feature type="transmembrane region" description="Helical" evidence="7">
    <location>
        <begin position="151"/>
        <end position="169"/>
    </location>
</feature>
<feature type="transmembrane region" description="Helical" evidence="7">
    <location>
        <begin position="32"/>
        <end position="53"/>
    </location>
</feature>
<evidence type="ECO:0000256" key="2">
    <source>
        <dbReference type="ARBA" id="ARBA00008193"/>
    </source>
</evidence>
<evidence type="ECO:0000256" key="4">
    <source>
        <dbReference type="ARBA" id="ARBA00022692"/>
    </source>
</evidence>
<dbReference type="Pfam" id="PF03458">
    <property type="entry name" value="Gly_transporter"/>
    <property type="match status" value="2"/>
</dbReference>
<feature type="transmembrane region" description="Helical" evidence="7">
    <location>
        <begin position="65"/>
        <end position="84"/>
    </location>
</feature>
<protein>
    <submittedName>
        <fullName evidence="9">Membrane protein YeiH</fullName>
    </submittedName>
</protein>
<evidence type="ECO:0000259" key="8">
    <source>
        <dbReference type="Pfam" id="PF03458"/>
    </source>
</evidence>
<organism evidence="9 10">
    <name type="scientific">Cereibacter johrii</name>
    <dbReference type="NCBI Taxonomy" id="445629"/>
    <lineage>
        <taxon>Bacteria</taxon>
        <taxon>Pseudomonadati</taxon>
        <taxon>Pseudomonadota</taxon>
        <taxon>Alphaproteobacteria</taxon>
        <taxon>Rhodobacterales</taxon>
        <taxon>Paracoccaceae</taxon>
        <taxon>Cereibacter</taxon>
    </lineage>
</organism>
<dbReference type="RefSeq" id="WP_108223524.1">
    <property type="nucleotide sequence ID" value="NZ_PZZW01000012.1"/>
</dbReference>
<keyword evidence="3" id="KW-1003">Cell membrane</keyword>
<evidence type="ECO:0000256" key="3">
    <source>
        <dbReference type="ARBA" id="ARBA00022475"/>
    </source>
</evidence>
<reference evidence="9 10" key="1">
    <citation type="submission" date="2018-04" db="EMBL/GenBank/DDBJ databases">
        <title>Genomic Encyclopedia of Type Strains, Phase III (KMG-III): the genomes of soil and plant-associated and newly described type strains.</title>
        <authorList>
            <person name="Whitman W."/>
        </authorList>
    </citation>
    <scope>NUCLEOTIDE SEQUENCE [LARGE SCALE GENOMIC DNA]</scope>
    <source>
        <strain evidence="9 10">JA192</strain>
    </source>
</reference>
<feature type="transmembrane region" description="Helical" evidence="7">
    <location>
        <begin position="91"/>
        <end position="108"/>
    </location>
</feature>
<evidence type="ECO:0000256" key="6">
    <source>
        <dbReference type="ARBA" id="ARBA00023136"/>
    </source>
</evidence>
<dbReference type="Proteomes" id="UP000240800">
    <property type="component" value="Unassembled WGS sequence"/>
</dbReference>